<dbReference type="OrthoDB" id="9776303at2"/>
<evidence type="ECO:0000313" key="2">
    <source>
        <dbReference type="EMBL" id="SEH56203.1"/>
    </source>
</evidence>
<dbReference type="AlphaFoldDB" id="A0A1H6J7C1"/>
<proteinExistence type="predicted"/>
<dbReference type="SUPFAM" id="SSF53474">
    <property type="entry name" value="alpha/beta-Hydrolases"/>
    <property type="match status" value="1"/>
</dbReference>
<name>A0A1H6J7C1_RUMFL</name>
<dbReference type="InterPro" id="IPR000073">
    <property type="entry name" value="AB_hydrolase_1"/>
</dbReference>
<dbReference type="RefSeq" id="WP_074715895.1">
    <property type="nucleotide sequence ID" value="NZ_FNWV01000004.1"/>
</dbReference>
<feature type="domain" description="AB hydrolase-1" evidence="1">
    <location>
        <begin position="23"/>
        <end position="120"/>
    </location>
</feature>
<dbReference type="InterPro" id="IPR029058">
    <property type="entry name" value="AB_hydrolase_fold"/>
</dbReference>
<sequence length="287" mass="32254">MSYFDYKKHKIYYTEHGNGTPTLLLHGNTVSSDMFAPIIPLLSEKYHVIALDFLGCGHSEHITEWSADLWYEWAKQVKALCDHKGYEKVNIIGSSGGALAAINAALEYPELINAIAADSFEGIRANMEITEQIRTGRELAKHNEGFCAMLKAIHGDDWERVFDADTDAVIRHAQNIGEFFHRPLSELQCKLLLTGSTEDEMFPHGHYEELFHDICEQTPLAQACIFDHGSHPAMLSNTAEFAELCMQFFQTANWDIEDAVPYSAVPASPCSSVYHRNDSCFSTREVS</sequence>
<accession>A0A1H6J7C1</accession>
<evidence type="ECO:0000259" key="1">
    <source>
        <dbReference type="Pfam" id="PF00561"/>
    </source>
</evidence>
<gene>
    <name evidence="2" type="ORF">SAMN02910265_01460</name>
</gene>
<dbReference type="Pfam" id="PF00561">
    <property type="entry name" value="Abhydrolase_1"/>
    <property type="match status" value="1"/>
</dbReference>
<dbReference type="PRINTS" id="PR00111">
    <property type="entry name" value="ABHYDROLASE"/>
</dbReference>
<reference evidence="2 3" key="1">
    <citation type="submission" date="2016-10" db="EMBL/GenBank/DDBJ databases">
        <authorList>
            <person name="de Groot N.N."/>
        </authorList>
    </citation>
    <scope>NUCLEOTIDE SEQUENCE [LARGE SCALE GENOMIC DNA]</scope>
    <source>
        <strain evidence="2 3">YAD2003</strain>
    </source>
</reference>
<dbReference type="PANTHER" id="PTHR43798">
    <property type="entry name" value="MONOACYLGLYCEROL LIPASE"/>
    <property type="match status" value="1"/>
</dbReference>
<dbReference type="Proteomes" id="UP000183190">
    <property type="component" value="Unassembled WGS sequence"/>
</dbReference>
<protein>
    <submittedName>
        <fullName evidence="2">Pimeloyl-ACP methyl ester carboxylesterase</fullName>
    </submittedName>
</protein>
<dbReference type="PANTHER" id="PTHR43798:SF33">
    <property type="entry name" value="HYDROLASE, PUTATIVE (AFU_ORTHOLOGUE AFUA_2G14860)-RELATED"/>
    <property type="match status" value="1"/>
</dbReference>
<dbReference type="InterPro" id="IPR050266">
    <property type="entry name" value="AB_hydrolase_sf"/>
</dbReference>
<dbReference type="Gene3D" id="3.40.50.1820">
    <property type="entry name" value="alpha/beta hydrolase"/>
    <property type="match status" value="1"/>
</dbReference>
<dbReference type="EMBL" id="FNWV01000004">
    <property type="protein sequence ID" value="SEH56203.1"/>
    <property type="molecule type" value="Genomic_DNA"/>
</dbReference>
<evidence type="ECO:0000313" key="3">
    <source>
        <dbReference type="Proteomes" id="UP000183190"/>
    </source>
</evidence>
<organism evidence="2 3">
    <name type="scientific">Ruminococcus flavefaciens</name>
    <dbReference type="NCBI Taxonomy" id="1265"/>
    <lineage>
        <taxon>Bacteria</taxon>
        <taxon>Bacillati</taxon>
        <taxon>Bacillota</taxon>
        <taxon>Clostridia</taxon>
        <taxon>Eubacteriales</taxon>
        <taxon>Oscillospiraceae</taxon>
        <taxon>Ruminococcus</taxon>
    </lineage>
</organism>
<dbReference type="GO" id="GO:0016020">
    <property type="term" value="C:membrane"/>
    <property type="evidence" value="ECO:0007669"/>
    <property type="project" value="TreeGrafter"/>
</dbReference>